<dbReference type="GO" id="GO:0071949">
    <property type="term" value="F:FAD binding"/>
    <property type="evidence" value="ECO:0007669"/>
    <property type="project" value="InterPro"/>
</dbReference>
<evidence type="ECO:0000256" key="5">
    <source>
        <dbReference type="HAMAP-Rule" id="MF_00845"/>
    </source>
</evidence>
<feature type="binding site" evidence="5">
    <location>
        <position position="300"/>
    </location>
    <ligand>
        <name>FAD</name>
        <dbReference type="ChEBI" id="CHEBI:57692"/>
    </ligand>
</feature>
<accession>A0A9X1X4R1</accession>
<dbReference type="EMBL" id="JALJEJ010000007">
    <property type="protein sequence ID" value="MCJ8210999.1"/>
    <property type="molecule type" value="Genomic_DNA"/>
</dbReference>
<feature type="domain" description="FAD-binding" evidence="6">
    <location>
        <begin position="295"/>
        <end position="327"/>
    </location>
</feature>
<feature type="binding site" evidence="5">
    <location>
        <position position="106"/>
    </location>
    <ligand>
        <name>FAD</name>
        <dbReference type="ChEBI" id="CHEBI:57692"/>
    </ligand>
</feature>
<evidence type="ECO:0000259" key="6">
    <source>
        <dbReference type="Pfam" id="PF01494"/>
    </source>
</evidence>
<evidence type="ECO:0000313" key="7">
    <source>
        <dbReference type="EMBL" id="MCJ8210999.1"/>
    </source>
</evidence>
<dbReference type="SUPFAM" id="SSF51905">
    <property type="entry name" value="FAD/NAD(P)-binding domain"/>
    <property type="match status" value="1"/>
</dbReference>
<comment type="catalytic activity">
    <reaction evidence="5">
        <text>a tetracycline + NADPH + O2 + H(+) = an 11a-hydroxytetracycline + NADP(+) + H2O</text>
        <dbReference type="Rhea" id="RHEA:61444"/>
        <dbReference type="ChEBI" id="CHEBI:15377"/>
        <dbReference type="ChEBI" id="CHEBI:15378"/>
        <dbReference type="ChEBI" id="CHEBI:15379"/>
        <dbReference type="ChEBI" id="CHEBI:57783"/>
        <dbReference type="ChEBI" id="CHEBI:58349"/>
        <dbReference type="ChEBI" id="CHEBI:144644"/>
        <dbReference type="ChEBI" id="CHEBI:144645"/>
    </reaction>
</comment>
<keyword evidence="5" id="KW-0963">Cytoplasm</keyword>
<comment type="cofactor">
    <cofactor evidence="5">
        <name>FAD</name>
        <dbReference type="ChEBI" id="CHEBI:57692"/>
    </cofactor>
</comment>
<dbReference type="RefSeq" id="WP_245131163.1">
    <property type="nucleotide sequence ID" value="NZ_JALJEJ010000007.1"/>
</dbReference>
<evidence type="ECO:0000256" key="2">
    <source>
        <dbReference type="ARBA" id="ARBA00022827"/>
    </source>
</evidence>
<evidence type="ECO:0000256" key="1">
    <source>
        <dbReference type="ARBA" id="ARBA00022630"/>
    </source>
</evidence>
<keyword evidence="2 5" id="KW-0274">FAD</keyword>
<dbReference type="HAMAP" id="MF_00845">
    <property type="entry name" value="TetX_monooxygenase"/>
    <property type="match status" value="1"/>
</dbReference>
<name>A0A9X1X4R1_9SPHI</name>
<comment type="function">
    <text evidence="5">An FAD-requiring monooxygenase active on some tetracycline antibiotic derivatives, which leads to their inactivation. Hydroxylates carbon 11a of tetracycline and some analogs.</text>
</comment>
<evidence type="ECO:0000256" key="4">
    <source>
        <dbReference type="ARBA" id="ARBA00023033"/>
    </source>
</evidence>
<dbReference type="PANTHER" id="PTHR46972:SF1">
    <property type="entry name" value="FAD DEPENDENT OXIDOREDUCTASE DOMAIN-CONTAINING PROTEIN"/>
    <property type="match status" value="1"/>
</dbReference>
<gene>
    <name evidence="7" type="ORF">MUY27_14870</name>
</gene>
<keyword evidence="8" id="KW-1185">Reference proteome</keyword>
<dbReference type="InterPro" id="IPR002938">
    <property type="entry name" value="FAD-bd"/>
</dbReference>
<dbReference type="Proteomes" id="UP001139450">
    <property type="component" value="Unassembled WGS sequence"/>
</dbReference>
<comment type="subunit">
    <text evidence="5">Monomer.</text>
</comment>
<keyword evidence="3 5" id="KW-0560">Oxidoreductase</keyword>
<sequence>MLLDNKTIAVIGAGPVGLTMAKLLLQNGINVKVYERDKDPQARIWGGTLDLHQASGQQALVKAGLLQQYYDKALPMGIVFVDKEAKTIAVREMTPENEHDNPEINRNDLRTLLINHLEPDTVIWDHKLTELETQNGQWQLFFENGTMVKADLVIVANGGRSKIRSYVTDTAVENTGTIIIQGDVSEPGNNCPEFFKLCNGKRLMTADDGTLLVANPFNGGSLSYGVIFQGLPGSLKETCLELNDTAATKKFLLTRLATWDGRFEELIAATTQFVALPTRKLPLKGPWKKDRPLPITLIGDAAHLMPPFAGMGVNTGLVDALILSENLTGYKFETIVAAIEDYERQMFVYAKEAQEQSGKNELEMRSPDFSFEKLLS</sequence>
<dbReference type="CDD" id="cd05191">
    <property type="entry name" value="NAD_bind_amino_acid_DH"/>
    <property type="match status" value="1"/>
</dbReference>
<dbReference type="PRINTS" id="PR00420">
    <property type="entry name" value="RNGMNOXGNASE"/>
</dbReference>
<feature type="domain" description="FAD-binding" evidence="6">
    <location>
        <begin position="8"/>
        <end position="178"/>
    </location>
</feature>
<comment type="domain">
    <text evidence="5">Consists of an N-terminal FAD-binding domain with a Rossman fold and a C-terminal substrate-binding domain.</text>
</comment>
<comment type="subcellular location">
    <subcellularLocation>
        <location evidence="5">Cytoplasm</location>
    </subcellularLocation>
</comment>
<comment type="similarity">
    <text evidence="5">Belongs to the aromatic-ring hydroxylase family. TetX subfamily.</text>
</comment>
<keyword evidence="5" id="KW-0521">NADP</keyword>
<feature type="binding site" evidence="5">
    <location>
        <position position="50"/>
    </location>
    <ligand>
        <name>FAD</name>
        <dbReference type="ChEBI" id="CHEBI:57692"/>
    </ligand>
</feature>
<dbReference type="InterPro" id="IPR043683">
    <property type="entry name" value="TetX_monooxygenase"/>
</dbReference>
<proteinExistence type="inferred from homology"/>
<feature type="binding site" evidence="5">
    <location>
        <position position="43"/>
    </location>
    <ligand>
        <name>NADPH</name>
        <dbReference type="ChEBI" id="CHEBI:57783"/>
    </ligand>
</feature>
<keyword evidence="5" id="KW-0547">Nucleotide-binding</keyword>
<dbReference type="GO" id="GO:0005737">
    <property type="term" value="C:cytoplasm"/>
    <property type="evidence" value="ECO:0007669"/>
    <property type="project" value="UniProtKB-SubCell"/>
</dbReference>
<keyword evidence="1 5" id="KW-0285">Flavoprotein</keyword>
<comment type="caution">
    <text evidence="7">The sequence shown here is derived from an EMBL/GenBank/DDBJ whole genome shotgun (WGS) entry which is preliminary data.</text>
</comment>
<dbReference type="GO" id="GO:0004497">
    <property type="term" value="F:monooxygenase activity"/>
    <property type="evidence" value="ECO:0007669"/>
    <property type="project" value="UniProtKB-UniRule"/>
</dbReference>
<reference evidence="7" key="1">
    <citation type="submission" date="2022-04" db="EMBL/GenBank/DDBJ databases">
        <title>Mucilaginibacter sp. RS28 isolated from freshwater.</title>
        <authorList>
            <person name="Ko S.-R."/>
        </authorList>
    </citation>
    <scope>NUCLEOTIDE SEQUENCE</scope>
    <source>
        <strain evidence="7">RS28</strain>
    </source>
</reference>
<dbReference type="AlphaFoldDB" id="A0A9X1X4R1"/>
<organism evidence="7 8">
    <name type="scientific">Mucilaginibacter straminoryzae</name>
    <dbReference type="NCBI Taxonomy" id="2932774"/>
    <lineage>
        <taxon>Bacteria</taxon>
        <taxon>Pseudomonadati</taxon>
        <taxon>Bacteroidota</taxon>
        <taxon>Sphingobacteriia</taxon>
        <taxon>Sphingobacteriales</taxon>
        <taxon>Sphingobacteriaceae</taxon>
        <taxon>Mucilaginibacter</taxon>
    </lineage>
</organism>
<dbReference type="EC" id="1.14.13.-" evidence="5"/>
<dbReference type="Pfam" id="PF01494">
    <property type="entry name" value="FAD_binding_3"/>
    <property type="match status" value="2"/>
</dbReference>
<dbReference type="GO" id="GO:0046677">
    <property type="term" value="P:response to antibiotic"/>
    <property type="evidence" value="ECO:0007669"/>
    <property type="project" value="InterPro"/>
</dbReference>
<dbReference type="PANTHER" id="PTHR46972">
    <property type="entry name" value="MONOOXYGENASE ASQM-RELATED"/>
    <property type="match status" value="1"/>
</dbReference>
<keyword evidence="4 5" id="KW-0503">Monooxygenase</keyword>
<evidence type="ECO:0000256" key="3">
    <source>
        <dbReference type="ARBA" id="ARBA00023002"/>
    </source>
</evidence>
<dbReference type="Gene3D" id="3.50.50.60">
    <property type="entry name" value="FAD/NAD(P)-binding domain"/>
    <property type="match status" value="1"/>
</dbReference>
<dbReference type="InterPro" id="IPR036188">
    <property type="entry name" value="FAD/NAD-bd_sf"/>
</dbReference>
<evidence type="ECO:0000313" key="8">
    <source>
        <dbReference type="Proteomes" id="UP001139450"/>
    </source>
</evidence>
<protein>
    <recommendedName>
        <fullName evidence="5">Flavin-dependent monooxygenase</fullName>
    </recommendedName>
    <alternativeName>
        <fullName evidence="5">TetX monooxygenase</fullName>
        <shortName evidence="5">TetX</shortName>
        <ecNumber evidence="5">1.14.13.-</ecNumber>
    </alternativeName>
</protein>